<dbReference type="InterPro" id="IPR032710">
    <property type="entry name" value="NTF2-like_dom_sf"/>
</dbReference>
<dbReference type="Pfam" id="PF13577">
    <property type="entry name" value="SnoaL_4"/>
    <property type="match status" value="1"/>
</dbReference>
<dbReference type="PDB" id="3EJV">
    <property type="method" value="X-ray"/>
    <property type="resolution" value="1.40 A"/>
    <property type="chains" value="A=1-160"/>
</dbReference>
<proteinExistence type="evidence at protein level"/>
<dbReference type="Proteomes" id="UP000009134">
    <property type="component" value="Chromosome"/>
</dbReference>
<evidence type="ECO:0000259" key="1">
    <source>
        <dbReference type="Pfam" id="PF13577"/>
    </source>
</evidence>
<sequence length="160" mass="17414">MTMADETIILNVLGQYTRAHDRRDPDAMAALFAPEATIEIVDAVGGASRSISRLEGRDAIRVAVRQMMAPHGYRAWSQNVVNAPIIVIEGDHAVLDAQFMVFSILAAEVPDGGWPTGTFGAQGRIVPIEAGQYRLTLRTVADGWVISAMRIEHRLPMAFG</sequence>
<keyword evidence="4" id="KW-0002">3D-structure</keyword>
<dbReference type="KEGG" id="nar:Saro_2766"/>
<dbReference type="STRING" id="279238.Saro_2766"/>
<dbReference type="AlphaFoldDB" id="Q2G4M1"/>
<dbReference type="eggNOG" id="ENOG5034031">
    <property type="taxonomic scope" value="Bacteria"/>
</dbReference>
<dbReference type="PDBsum" id="3EJV"/>
<evidence type="ECO:0007829" key="4">
    <source>
        <dbReference type="PDB" id="3EJV"/>
    </source>
</evidence>
<name>Q2G4M1_NOVAD</name>
<dbReference type="SMR" id="Q2G4M1"/>
<evidence type="ECO:0000313" key="3">
    <source>
        <dbReference type="Proteomes" id="UP000009134"/>
    </source>
</evidence>
<accession>Q2G4M1</accession>
<feature type="domain" description="SnoaL-like" evidence="1">
    <location>
        <begin position="2"/>
        <end position="150"/>
    </location>
</feature>
<evidence type="ECO:0000313" key="2">
    <source>
        <dbReference type="EMBL" id="ABD27202.1"/>
    </source>
</evidence>
<dbReference type="EvolutionaryTrace" id="Q2G4M1"/>
<dbReference type="RefSeq" id="WP_011446406.1">
    <property type="nucleotide sequence ID" value="NC_007794.1"/>
</dbReference>
<dbReference type="EMBL" id="CP000248">
    <property type="protein sequence ID" value="ABD27202.1"/>
    <property type="molecule type" value="Genomic_DNA"/>
</dbReference>
<dbReference type="HOGENOM" id="CLU_1479534_0_0_5"/>
<dbReference type="SUPFAM" id="SSF54427">
    <property type="entry name" value="NTF2-like"/>
    <property type="match status" value="1"/>
</dbReference>
<reference evidence="4" key="2">
    <citation type="submission" date="2008-09" db="PDB data bank">
        <title>Crystal structure of protein of unknown function with a cystatin-like fold (YP_498036.1) from NOVOSPHINGOBIUM AROMATICIVORANS DSM 12444 at 1.40 A resolution.</title>
        <authorList>
            <consortium name="Joint Center for Structural Genomics (JCSG)"/>
        </authorList>
    </citation>
    <scope>X-RAY CRYSTALLOGRAPHY (1.40 ANGSTROMS)</scope>
</reference>
<protein>
    <recommendedName>
        <fullName evidence="1">SnoaL-like domain-containing protein</fullName>
    </recommendedName>
</protein>
<organism evidence="2 3">
    <name type="scientific">Novosphingobium aromaticivorans (strain ATCC 700278 / DSM 12444 / CCUG 56034 / CIP 105152 / NBRC 16084 / F199)</name>
    <dbReference type="NCBI Taxonomy" id="279238"/>
    <lineage>
        <taxon>Bacteria</taxon>
        <taxon>Pseudomonadati</taxon>
        <taxon>Pseudomonadota</taxon>
        <taxon>Alphaproteobacteria</taxon>
        <taxon>Sphingomonadales</taxon>
        <taxon>Sphingomonadaceae</taxon>
        <taxon>Novosphingobium</taxon>
    </lineage>
</organism>
<dbReference type="InterPro" id="IPR037401">
    <property type="entry name" value="SnoaL-like"/>
</dbReference>
<gene>
    <name evidence="2" type="ordered locus">Saro_2766</name>
</gene>
<dbReference type="Gene3D" id="3.10.450.50">
    <property type="match status" value="1"/>
</dbReference>
<keyword evidence="3" id="KW-1185">Reference proteome</keyword>
<reference evidence="3" key="1">
    <citation type="submission" date="2006-01" db="EMBL/GenBank/DDBJ databases">
        <title>Complete sequence of Novosphingobium aromaticivorans DSM 12444.</title>
        <authorList>
            <consortium name="US DOE Joint Genome Institute"/>
            <person name="Copeland A."/>
            <person name="Lucas S."/>
            <person name="Lapidus A."/>
            <person name="Barry K."/>
            <person name="Detter J.C."/>
            <person name="Glavina T."/>
            <person name="Hammon N."/>
            <person name="Israni S."/>
            <person name="Pitluck S."/>
            <person name="Chain P."/>
            <person name="Malfatti S."/>
            <person name="Shin M."/>
            <person name="Vergez L."/>
            <person name="Schmutz J."/>
            <person name="Larimer F."/>
            <person name="Land M."/>
            <person name="Kyrpides N."/>
            <person name="Ivanova N."/>
            <person name="Fredrickson J."/>
            <person name="Balkwill D."/>
            <person name="Romine M.F."/>
            <person name="Richardson P."/>
        </authorList>
    </citation>
    <scope>NUCLEOTIDE SEQUENCE [LARGE SCALE GENOMIC DNA]</scope>
    <source>
        <strain evidence="3">ATCC 700278 / DSM 12444 / CCUG 56034 / CIP 105152 / NBRC 16084 / F199</strain>
    </source>
</reference>
<dbReference type="DNASU" id="3916926"/>